<proteinExistence type="predicted"/>
<evidence type="ECO:0000256" key="1">
    <source>
        <dbReference type="ARBA" id="ARBA00022849"/>
    </source>
</evidence>
<dbReference type="RefSeq" id="WP_028779633.1">
    <property type="nucleotide sequence ID" value="NZ_AP024609.1"/>
</dbReference>
<sequence>MELTIFFKALADETRLRSLLLILQQGELCVCELTEALALSQPKISRHLAQLRTQGLLQDRRRGQWVFYRLSPELAPWCEQLLRDTLTANPGFIADELTRLEAMASRPQACC</sequence>
<accession>A0A379Z719</accession>
<dbReference type="STRING" id="38313.GCA_000947195_00508"/>
<dbReference type="GO" id="GO:0003677">
    <property type="term" value="F:DNA binding"/>
    <property type="evidence" value="ECO:0007669"/>
    <property type="project" value="UniProtKB-KW"/>
</dbReference>
<dbReference type="SUPFAM" id="SSF46785">
    <property type="entry name" value="Winged helix' DNA-binding domain"/>
    <property type="match status" value="1"/>
</dbReference>
<accession>A0A2T3H7M0</accession>
<name>A0A2T3H7M0_9GAMM</name>
<dbReference type="EMBL" id="UGYO01000001">
    <property type="protein sequence ID" value="SUI56298.1"/>
    <property type="molecule type" value="Genomic_DNA"/>
</dbReference>
<keyword evidence="8" id="KW-1185">Reference proteome</keyword>
<reference evidence="7 8" key="1">
    <citation type="submission" date="2018-06" db="EMBL/GenBank/DDBJ databases">
        <authorList>
            <consortium name="Pathogen Informatics"/>
            <person name="Doyle S."/>
        </authorList>
    </citation>
    <scope>NUCLEOTIDE SEQUENCE [LARGE SCALE GENOMIC DNA]</scope>
    <source>
        <strain evidence="7 8">NCTC10738</strain>
    </source>
</reference>
<dbReference type="FunFam" id="1.10.10.10:FF:000279">
    <property type="entry name" value="Transcriptional regulator, ArsR family"/>
    <property type="match status" value="1"/>
</dbReference>
<reference evidence="6" key="2">
    <citation type="submission" date="2021-05" db="EMBL/GenBank/DDBJ databases">
        <title>Molecular characterization for Shewanella algae harboring chromosomal blaOXA-55-like strains isolated from clinical and environment sample.</title>
        <authorList>
            <person name="Ohama Y."/>
            <person name="Aoki K."/>
            <person name="Harada S."/>
            <person name="Moriya K."/>
            <person name="Ishii Y."/>
            <person name="Tateda K."/>
        </authorList>
    </citation>
    <scope>NUCLEOTIDE SEQUENCE</scope>
    <source>
        <strain evidence="6">TUM17379</strain>
    </source>
</reference>
<dbReference type="GO" id="GO:0046685">
    <property type="term" value="P:response to arsenic-containing substance"/>
    <property type="evidence" value="ECO:0007669"/>
    <property type="project" value="UniProtKB-KW"/>
</dbReference>
<dbReference type="NCBIfam" id="NF033788">
    <property type="entry name" value="HTH_metalloreg"/>
    <property type="match status" value="1"/>
</dbReference>
<keyword evidence="3" id="KW-0238">DNA-binding</keyword>
<evidence type="ECO:0000256" key="3">
    <source>
        <dbReference type="ARBA" id="ARBA00023125"/>
    </source>
</evidence>
<dbReference type="Proteomes" id="UP000254069">
    <property type="component" value="Unassembled WGS sequence"/>
</dbReference>
<dbReference type="InterPro" id="IPR001845">
    <property type="entry name" value="HTH_ArsR_DNA-bd_dom"/>
</dbReference>
<dbReference type="EMBL" id="AP024613">
    <property type="protein sequence ID" value="BCV43504.1"/>
    <property type="molecule type" value="Genomic_DNA"/>
</dbReference>
<evidence type="ECO:0000256" key="2">
    <source>
        <dbReference type="ARBA" id="ARBA00023015"/>
    </source>
</evidence>
<dbReference type="InterPro" id="IPR011991">
    <property type="entry name" value="ArsR-like_HTH"/>
</dbReference>
<dbReference type="SMART" id="SM00418">
    <property type="entry name" value="HTH_ARSR"/>
    <property type="match status" value="1"/>
</dbReference>
<dbReference type="InterPro" id="IPR051081">
    <property type="entry name" value="HTH_MetalResp_TranReg"/>
</dbReference>
<dbReference type="CDD" id="cd00090">
    <property type="entry name" value="HTH_ARSR"/>
    <property type="match status" value="1"/>
</dbReference>
<keyword evidence="1" id="KW-0059">Arsenical resistance</keyword>
<evidence type="ECO:0000313" key="8">
    <source>
        <dbReference type="Proteomes" id="UP000254069"/>
    </source>
</evidence>
<feature type="domain" description="HTH arsR-type" evidence="5">
    <location>
        <begin position="1"/>
        <end position="89"/>
    </location>
</feature>
<dbReference type="Proteomes" id="UP000825078">
    <property type="component" value="Chromosome"/>
</dbReference>
<dbReference type="KEGG" id="salg:BS332_10055"/>
<dbReference type="PROSITE" id="PS50987">
    <property type="entry name" value="HTH_ARSR_2"/>
    <property type="match status" value="1"/>
</dbReference>
<dbReference type="PANTHER" id="PTHR33154">
    <property type="entry name" value="TRANSCRIPTIONAL REGULATOR, ARSR FAMILY"/>
    <property type="match status" value="1"/>
</dbReference>
<evidence type="ECO:0000313" key="7">
    <source>
        <dbReference type="EMBL" id="SUI56298.1"/>
    </source>
</evidence>
<protein>
    <submittedName>
        <fullName evidence="7">HTH-type transcriptional repressor AseR</fullName>
    </submittedName>
    <submittedName>
        <fullName evidence="6">Transcriptional regulator</fullName>
    </submittedName>
</protein>
<evidence type="ECO:0000256" key="4">
    <source>
        <dbReference type="ARBA" id="ARBA00023163"/>
    </source>
</evidence>
<dbReference type="GeneID" id="99798807"/>
<dbReference type="PRINTS" id="PR00778">
    <property type="entry name" value="HTHARSR"/>
</dbReference>
<dbReference type="InterPro" id="IPR036388">
    <property type="entry name" value="WH-like_DNA-bd_sf"/>
</dbReference>
<keyword evidence="4" id="KW-0804">Transcription</keyword>
<evidence type="ECO:0000313" key="6">
    <source>
        <dbReference type="EMBL" id="BCV43504.1"/>
    </source>
</evidence>
<organism evidence="7 8">
    <name type="scientific">Shewanella algae</name>
    <dbReference type="NCBI Taxonomy" id="38313"/>
    <lineage>
        <taxon>Bacteria</taxon>
        <taxon>Pseudomonadati</taxon>
        <taxon>Pseudomonadota</taxon>
        <taxon>Gammaproteobacteria</taxon>
        <taxon>Alteromonadales</taxon>
        <taxon>Shewanellaceae</taxon>
        <taxon>Shewanella</taxon>
    </lineage>
</organism>
<dbReference type="NCBIfam" id="NF007528">
    <property type="entry name" value="PRK10141.1"/>
    <property type="match status" value="1"/>
</dbReference>
<keyword evidence="2" id="KW-0805">Transcription regulation</keyword>
<dbReference type="Gene3D" id="1.10.10.10">
    <property type="entry name" value="Winged helix-like DNA-binding domain superfamily/Winged helix DNA-binding domain"/>
    <property type="match status" value="1"/>
</dbReference>
<gene>
    <name evidence="7" type="primary">aseR</name>
    <name evidence="6" type="synonym">arsR</name>
    <name evidence="7" type="ORF">NCTC10738_01104</name>
    <name evidence="6" type="ORF">TUM17379_05220</name>
</gene>
<dbReference type="AlphaFoldDB" id="A0A2T3H7M0"/>
<dbReference type="GO" id="GO:0003700">
    <property type="term" value="F:DNA-binding transcription factor activity"/>
    <property type="evidence" value="ECO:0007669"/>
    <property type="project" value="InterPro"/>
</dbReference>
<dbReference type="InterPro" id="IPR036390">
    <property type="entry name" value="WH_DNA-bd_sf"/>
</dbReference>
<evidence type="ECO:0000259" key="5">
    <source>
        <dbReference type="PROSITE" id="PS50987"/>
    </source>
</evidence>
<dbReference type="Pfam" id="PF01022">
    <property type="entry name" value="HTH_5"/>
    <property type="match status" value="1"/>
</dbReference>
<dbReference type="PANTHER" id="PTHR33154:SF18">
    <property type="entry name" value="ARSENICAL RESISTANCE OPERON REPRESSOR"/>
    <property type="match status" value="1"/>
</dbReference>